<dbReference type="Gene3D" id="1.10.1280.10">
    <property type="entry name" value="Di-copper center containing domain from catechol oxidase"/>
    <property type="match status" value="1"/>
</dbReference>
<dbReference type="Proteomes" id="UP000230423">
    <property type="component" value="Unassembled WGS sequence"/>
</dbReference>
<dbReference type="Pfam" id="PF01549">
    <property type="entry name" value="ShK"/>
    <property type="match status" value="1"/>
</dbReference>
<evidence type="ECO:0000259" key="2">
    <source>
        <dbReference type="PROSITE" id="PS51670"/>
    </source>
</evidence>
<keyword evidence="1" id="KW-1015">Disulfide bond</keyword>
<dbReference type="PROSITE" id="PS51670">
    <property type="entry name" value="SHKT"/>
    <property type="match status" value="1"/>
</dbReference>
<feature type="disulfide bond" evidence="1">
    <location>
        <begin position="225"/>
        <end position="259"/>
    </location>
</feature>
<dbReference type="InterPro" id="IPR008922">
    <property type="entry name" value="Di-copper_centre_dom_sf"/>
</dbReference>
<dbReference type="AlphaFoldDB" id="A0A2G9TP93"/>
<dbReference type="EMBL" id="KZ356884">
    <property type="protein sequence ID" value="PIO59806.1"/>
    <property type="molecule type" value="Genomic_DNA"/>
</dbReference>
<evidence type="ECO:0000256" key="1">
    <source>
        <dbReference type="PROSITE-ProRule" id="PRU01005"/>
    </source>
</evidence>
<dbReference type="OrthoDB" id="6132182at2759"/>
<evidence type="ECO:0000313" key="3">
    <source>
        <dbReference type="EMBL" id="PIO59806.1"/>
    </source>
</evidence>
<dbReference type="InterPro" id="IPR003582">
    <property type="entry name" value="ShKT_dom"/>
</dbReference>
<dbReference type="SUPFAM" id="SSF48056">
    <property type="entry name" value="Di-copper centre-containing domain"/>
    <property type="match status" value="1"/>
</dbReference>
<dbReference type="SMART" id="SM00254">
    <property type="entry name" value="ShKT"/>
    <property type="match status" value="1"/>
</dbReference>
<organism evidence="3 4">
    <name type="scientific">Teladorsagia circumcincta</name>
    <name type="common">Brown stomach worm</name>
    <name type="synonym">Ostertagia circumcincta</name>
    <dbReference type="NCBI Taxonomy" id="45464"/>
    <lineage>
        <taxon>Eukaryota</taxon>
        <taxon>Metazoa</taxon>
        <taxon>Ecdysozoa</taxon>
        <taxon>Nematoda</taxon>
        <taxon>Chromadorea</taxon>
        <taxon>Rhabditida</taxon>
        <taxon>Rhabditina</taxon>
        <taxon>Rhabditomorpha</taxon>
        <taxon>Strongyloidea</taxon>
        <taxon>Trichostrongylidae</taxon>
        <taxon>Teladorsagia</taxon>
    </lineage>
</organism>
<proteinExistence type="predicted"/>
<keyword evidence="4" id="KW-1185">Reference proteome</keyword>
<reference evidence="3 4" key="1">
    <citation type="submission" date="2015-09" db="EMBL/GenBank/DDBJ databases">
        <title>Draft genome of the parasitic nematode Teladorsagia circumcincta isolate WARC Sus (inbred).</title>
        <authorList>
            <person name="Mitreva M."/>
        </authorList>
    </citation>
    <scope>NUCLEOTIDE SEQUENCE [LARGE SCALE GENOMIC DNA]</scope>
    <source>
        <strain evidence="3 4">S</strain>
    </source>
</reference>
<feature type="domain" description="ShKT" evidence="2">
    <location>
        <begin position="225"/>
        <end position="259"/>
    </location>
</feature>
<protein>
    <submittedName>
        <fullName evidence="3">ShTK domain protein</fullName>
    </submittedName>
</protein>
<comment type="caution">
    <text evidence="1">Lacks conserved residue(s) required for the propagation of feature annotation.</text>
</comment>
<feature type="non-terminal residue" evidence="3">
    <location>
        <position position="267"/>
    </location>
</feature>
<gene>
    <name evidence="3" type="ORF">TELCIR_18719</name>
</gene>
<accession>A0A2G9TP93</accession>
<sequence length="267" mass="28992">MIAAKELEIALRRVDPSVALPYWDSTLDSTIPNPTESSLFTNELMGRSGPDGSIQTGAFRGWRTVDGCPTPAGWTALEYSHGNPHVFIGGMSSRGSPGDVMLLAIQIRGQNSESDAASRGDLCKLRDVARTRGARETQYPPNNPACSSDAHYGSNTMQPFFPMTNIDGLSNQYTDSSSVTSHMVLHVARPKLQSEEIVADISTQPPTTQPPIMTTTPAGPSQETCFNEQQCCAPWANNGECRNNPAYMNLWCRASCGICRPTTYNLN</sequence>
<evidence type="ECO:0000313" key="4">
    <source>
        <dbReference type="Proteomes" id="UP000230423"/>
    </source>
</evidence>
<name>A0A2G9TP93_TELCI</name>